<dbReference type="GO" id="GO:0005829">
    <property type="term" value="C:cytosol"/>
    <property type="evidence" value="ECO:0007669"/>
    <property type="project" value="TreeGrafter"/>
</dbReference>
<evidence type="ECO:0000256" key="2">
    <source>
        <dbReference type="ARBA" id="ARBA00022679"/>
    </source>
</evidence>
<keyword evidence="4 8" id="KW-0418">Kinase</keyword>
<dbReference type="RefSeq" id="WP_007621487.1">
    <property type="nucleotide sequence ID" value="NZ_BANX01000019.1"/>
</dbReference>
<keyword evidence="9" id="KW-1185">Reference proteome</keyword>
<comment type="caution">
    <text evidence="8">The sequence shown here is derived from an EMBL/GenBank/DDBJ whole genome shotgun (WGS) entry which is preliminary data.</text>
</comment>
<evidence type="ECO:0000313" key="9">
    <source>
        <dbReference type="Proteomes" id="UP000011666"/>
    </source>
</evidence>
<evidence type="ECO:0000256" key="5">
    <source>
        <dbReference type="ARBA" id="ARBA00022840"/>
    </source>
</evidence>
<dbReference type="PIRSF" id="PIRSF000535">
    <property type="entry name" value="1PFK/6PFK/LacC"/>
    <property type="match status" value="1"/>
</dbReference>
<protein>
    <submittedName>
        <fullName evidence="8">1-phosphofructokinase</fullName>
    </submittedName>
</protein>
<evidence type="ECO:0000256" key="4">
    <source>
        <dbReference type="ARBA" id="ARBA00022777"/>
    </source>
</evidence>
<dbReference type="Pfam" id="PF00294">
    <property type="entry name" value="PfkB"/>
    <property type="match status" value="1"/>
</dbReference>
<dbReference type="EMBL" id="BANX01000019">
    <property type="protein sequence ID" value="GAC68929.1"/>
    <property type="molecule type" value="Genomic_DNA"/>
</dbReference>
<gene>
    <name evidence="8" type="primary">fruK</name>
    <name evidence="8" type="ORF">GS4_19_01190</name>
</gene>
<dbReference type="NCBIfam" id="TIGR03168">
    <property type="entry name" value="1-PFK"/>
    <property type="match status" value="1"/>
</dbReference>
<dbReference type="InterPro" id="IPR002173">
    <property type="entry name" value="Carboh/pur_kinase_PfkB_CS"/>
</dbReference>
<evidence type="ECO:0000256" key="6">
    <source>
        <dbReference type="PIRNR" id="PIRNR000535"/>
    </source>
</evidence>
<accession>M0QKG5</accession>
<dbReference type="InterPro" id="IPR011611">
    <property type="entry name" value="PfkB_dom"/>
</dbReference>
<reference evidence="8 9" key="1">
    <citation type="submission" date="2013-01" db="EMBL/GenBank/DDBJ databases">
        <title>Whole genome shotgun sequence of Gordonia soli NBRC 108243.</title>
        <authorList>
            <person name="Isaki-Nakamura S."/>
            <person name="Hosoyama A."/>
            <person name="Tsuchikane K."/>
            <person name="Ando Y."/>
            <person name="Baba S."/>
            <person name="Ohji S."/>
            <person name="Hamada M."/>
            <person name="Tamura T."/>
            <person name="Yamazoe A."/>
            <person name="Yamazaki S."/>
            <person name="Fujita N."/>
        </authorList>
    </citation>
    <scope>NUCLEOTIDE SEQUENCE [LARGE SCALE GENOMIC DNA]</scope>
    <source>
        <strain evidence="8 9">NBRC 108243</strain>
    </source>
</reference>
<keyword evidence="3" id="KW-0547">Nucleotide-binding</keyword>
<dbReference type="GO" id="GO:0005524">
    <property type="term" value="F:ATP binding"/>
    <property type="evidence" value="ECO:0007669"/>
    <property type="project" value="UniProtKB-KW"/>
</dbReference>
<dbReference type="AlphaFoldDB" id="M0QKG5"/>
<sequence>MILTVTANPSLDRTIELPGPLQRGEVHRASDVHAQPGGKGVNVSRVVTEAGLPTRALLPARRTDPLLLALDAVGLPYQAVGIEAEVRSNITVAEPDGTTTKLNAGGTPLTAEAVAELTSHLRVGAREATWVALCGSLPPGLEATWYRELAAELADFPCSVAVDTSGAPLVASATGRADLLKPNVEELAEVTGADAELLETAVEAGDFGPVLAAAAVLRERTGATVLATLGGAGAVLLGADGAWSATPPPVTVRSTVGAGDASLAGYLIARSAGHDDAECLRYAVAYGSAAAALPGTQPPTPGHLDLDLVGITDVSSAASTG</sequence>
<dbReference type="PANTHER" id="PTHR46566">
    <property type="entry name" value="1-PHOSPHOFRUCTOKINASE-RELATED"/>
    <property type="match status" value="1"/>
</dbReference>
<keyword evidence="5" id="KW-0067">ATP-binding</keyword>
<dbReference type="eggNOG" id="COG1105">
    <property type="taxonomic scope" value="Bacteria"/>
</dbReference>
<dbReference type="CDD" id="cd01164">
    <property type="entry name" value="FruK_PfkB_like"/>
    <property type="match status" value="1"/>
</dbReference>
<comment type="similarity">
    <text evidence="1">Belongs to the carbohydrate kinase PfkB family.</text>
</comment>
<organism evidence="8 9">
    <name type="scientific">Gordonia soli NBRC 108243</name>
    <dbReference type="NCBI Taxonomy" id="1223545"/>
    <lineage>
        <taxon>Bacteria</taxon>
        <taxon>Bacillati</taxon>
        <taxon>Actinomycetota</taxon>
        <taxon>Actinomycetes</taxon>
        <taxon>Mycobacteriales</taxon>
        <taxon>Gordoniaceae</taxon>
        <taxon>Gordonia</taxon>
    </lineage>
</organism>
<dbReference type="Gene3D" id="3.40.1190.20">
    <property type="match status" value="1"/>
</dbReference>
<feature type="domain" description="Carbohydrate kinase PfkB" evidence="7">
    <location>
        <begin position="8"/>
        <end position="301"/>
    </location>
</feature>
<evidence type="ECO:0000256" key="3">
    <source>
        <dbReference type="ARBA" id="ARBA00022741"/>
    </source>
</evidence>
<dbReference type="STRING" id="1223545.GS4_19_01190"/>
<keyword evidence="2 6" id="KW-0808">Transferase</keyword>
<dbReference type="OrthoDB" id="9801219at2"/>
<name>M0QKG5_9ACTN</name>
<evidence type="ECO:0000313" key="8">
    <source>
        <dbReference type="EMBL" id="GAC68929.1"/>
    </source>
</evidence>
<dbReference type="GO" id="GO:0008443">
    <property type="term" value="F:phosphofructokinase activity"/>
    <property type="evidence" value="ECO:0007669"/>
    <property type="project" value="TreeGrafter"/>
</dbReference>
<dbReference type="Proteomes" id="UP000011666">
    <property type="component" value="Unassembled WGS sequence"/>
</dbReference>
<proteinExistence type="inferred from homology"/>
<evidence type="ECO:0000259" key="7">
    <source>
        <dbReference type="Pfam" id="PF00294"/>
    </source>
</evidence>
<dbReference type="PANTHER" id="PTHR46566:SF5">
    <property type="entry name" value="1-PHOSPHOFRUCTOKINASE"/>
    <property type="match status" value="1"/>
</dbReference>
<evidence type="ECO:0000256" key="1">
    <source>
        <dbReference type="ARBA" id="ARBA00010688"/>
    </source>
</evidence>
<dbReference type="SUPFAM" id="SSF53613">
    <property type="entry name" value="Ribokinase-like"/>
    <property type="match status" value="1"/>
</dbReference>
<dbReference type="PROSITE" id="PS00584">
    <property type="entry name" value="PFKB_KINASES_2"/>
    <property type="match status" value="1"/>
</dbReference>
<dbReference type="InterPro" id="IPR017583">
    <property type="entry name" value="Tagatose/fructose_Pkinase"/>
</dbReference>
<dbReference type="InterPro" id="IPR029056">
    <property type="entry name" value="Ribokinase-like"/>
</dbReference>